<proteinExistence type="inferred from homology"/>
<name>A0ABS3IXT4_9HYPH</name>
<evidence type="ECO:0000256" key="4">
    <source>
        <dbReference type="ARBA" id="ARBA00022576"/>
    </source>
</evidence>
<feature type="compositionally biased region" description="Basic and acidic residues" evidence="8">
    <location>
        <begin position="401"/>
        <end position="410"/>
    </location>
</feature>
<evidence type="ECO:0000256" key="3">
    <source>
        <dbReference type="ARBA" id="ARBA00012753"/>
    </source>
</evidence>
<dbReference type="PANTHER" id="PTHR46383">
    <property type="entry name" value="ASPARTATE AMINOTRANSFERASE"/>
    <property type="match status" value="1"/>
</dbReference>
<dbReference type="EMBL" id="JAFMPY010000001">
    <property type="protein sequence ID" value="MBO0902199.1"/>
    <property type="molecule type" value="Genomic_DNA"/>
</dbReference>
<evidence type="ECO:0000256" key="6">
    <source>
        <dbReference type="ARBA" id="ARBA00022898"/>
    </source>
</evidence>
<dbReference type="RefSeq" id="WP_207348843.1">
    <property type="nucleotide sequence ID" value="NZ_JAFMPY010000001.1"/>
</dbReference>
<dbReference type="InterPro" id="IPR015424">
    <property type="entry name" value="PyrdxlP-dep_Trfase"/>
</dbReference>
<keyword evidence="11" id="KW-1185">Reference proteome</keyword>
<sequence length="410" mass="43068">MTPPRSNPLLSAVAAPPIPHVARWAAGYGGRHGPLINCSQAVPQHAPPAELAARLAAAAASPEAARYGEILGDAALRAAYAAHVSAIYGARIEAGQIAVTAGCNQAFFAAMIAVAGAGDAVILPTPWYFNHQMTLDMLGIEKRALPTAAADGFLPDPAAFEAMIDDRTKALVLVSPNNPTGAVYPPELLAALFRIAVRRGLYVVLDETYRDYLPPEAGPPHGLYGEARAETNLIGLYSFSKAYAIPGHRTGAMILGGAIAAEIEKVLDCMQICAPRPPQAALAWAIDALAEFRAANAATIAGRARLFEEAIAAVPGWRLDQIGAYFAYVRHPWPGRSAESVAADLAREAGILTLPGSFFGPGQDEHLRIAFANVGEDGIRATMRRLAGFRTAEPAAGPSHGRRDGEGSHP</sequence>
<evidence type="ECO:0000256" key="8">
    <source>
        <dbReference type="SAM" id="MobiDB-lite"/>
    </source>
</evidence>
<evidence type="ECO:0000313" key="10">
    <source>
        <dbReference type="EMBL" id="MBO0902199.1"/>
    </source>
</evidence>
<dbReference type="Gene3D" id="3.40.640.10">
    <property type="entry name" value="Type I PLP-dependent aspartate aminotransferase-like (Major domain)"/>
    <property type="match status" value="1"/>
</dbReference>
<comment type="cofactor">
    <cofactor evidence="1">
        <name>pyridoxal 5'-phosphate</name>
        <dbReference type="ChEBI" id="CHEBI:597326"/>
    </cofactor>
</comment>
<keyword evidence="6" id="KW-0663">Pyridoxal phosphate</keyword>
<dbReference type="PANTHER" id="PTHR46383:SF1">
    <property type="entry name" value="ASPARTATE AMINOTRANSFERASE"/>
    <property type="match status" value="1"/>
</dbReference>
<organism evidence="10 11">
    <name type="scientific">Jiella sonneratiae</name>
    <dbReference type="NCBI Taxonomy" id="2816856"/>
    <lineage>
        <taxon>Bacteria</taxon>
        <taxon>Pseudomonadati</taxon>
        <taxon>Pseudomonadota</taxon>
        <taxon>Alphaproteobacteria</taxon>
        <taxon>Hyphomicrobiales</taxon>
        <taxon>Aurantimonadaceae</taxon>
        <taxon>Jiella</taxon>
    </lineage>
</organism>
<evidence type="ECO:0000256" key="5">
    <source>
        <dbReference type="ARBA" id="ARBA00022679"/>
    </source>
</evidence>
<dbReference type="SUPFAM" id="SSF53383">
    <property type="entry name" value="PLP-dependent transferases"/>
    <property type="match status" value="1"/>
</dbReference>
<keyword evidence="5" id="KW-0808">Transferase</keyword>
<comment type="caution">
    <text evidence="10">The sequence shown here is derived from an EMBL/GenBank/DDBJ whole genome shotgun (WGS) entry which is preliminary data.</text>
</comment>
<feature type="region of interest" description="Disordered" evidence="8">
    <location>
        <begin position="390"/>
        <end position="410"/>
    </location>
</feature>
<evidence type="ECO:0000259" key="9">
    <source>
        <dbReference type="Pfam" id="PF00155"/>
    </source>
</evidence>
<dbReference type="CDD" id="cd00609">
    <property type="entry name" value="AAT_like"/>
    <property type="match status" value="1"/>
</dbReference>
<dbReference type="Pfam" id="PF00155">
    <property type="entry name" value="Aminotran_1_2"/>
    <property type="match status" value="1"/>
</dbReference>
<gene>
    <name evidence="10" type="ORF">J1C47_00975</name>
</gene>
<dbReference type="NCBIfam" id="NF005732">
    <property type="entry name" value="PRK07550.1"/>
    <property type="match status" value="1"/>
</dbReference>
<dbReference type="Proteomes" id="UP000664288">
    <property type="component" value="Unassembled WGS sequence"/>
</dbReference>
<dbReference type="InterPro" id="IPR004839">
    <property type="entry name" value="Aminotransferase_I/II_large"/>
</dbReference>
<accession>A0ABS3IXT4</accession>
<evidence type="ECO:0000256" key="2">
    <source>
        <dbReference type="ARBA" id="ARBA00007441"/>
    </source>
</evidence>
<protein>
    <recommendedName>
        <fullName evidence="3">aspartate transaminase</fullName>
        <ecNumber evidence="3">2.6.1.1</ecNumber>
    </recommendedName>
</protein>
<dbReference type="InterPro" id="IPR050596">
    <property type="entry name" value="AspAT/PAT-like"/>
</dbReference>
<comment type="catalytic activity">
    <reaction evidence="7">
        <text>L-aspartate + 2-oxoglutarate = oxaloacetate + L-glutamate</text>
        <dbReference type="Rhea" id="RHEA:21824"/>
        <dbReference type="ChEBI" id="CHEBI:16452"/>
        <dbReference type="ChEBI" id="CHEBI:16810"/>
        <dbReference type="ChEBI" id="CHEBI:29985"/>
        <dbReference type="ChEBI" id="CHEBI:29991"/>
        <dbReference type="EC" id="2.6.1.1"/>
    </reaction>
</comment>
<feature type="domain" description="Aminotransferase class I/classII large" evidence="9">
    <location>
        <begin position="44"/>
        <end position="385"/>
    </location>
</feature>
<dbReference type="InterPro" id="IPR015421">
    <property type="entry name" value="PyrdxlP-dep_Trfase_major"/>
</dbReference>
<dbReference type="EC" id="2.6.1.1" evidence="3"/>
<evidence type="ECO:0000313" key="11">
    <source>
        <dbReference type="Proteomes" id="UP000664288"/>
    </source>
</evidence>
<comment type="similarity">
    <text evidence="2">Belongs to the class-I pyridoxal-phosphate-dependent aminotransferase family.</text>
</comment>
<keyword evidence="4 10" id="KW-0032">Aminotransferase</keyword>
<evidence type="ECO:0000256" key="1">
    <source>
        <dbReference type="ARBA" id="ARBA00001933"/>
    </source>
</evidence>
<dbReference type="GO" id="GO:0008483">
    <property type="term" value="F:transaminase activity"/>
    <property type="evidence" value="ECO:0007669"/>
    <property type="project" value="UniProtKB-KW"/>
</dbReference>
<reference evidence="10 11" key="1">
    <citation type="submission" date="2021-03" db="EMBL/GenBank/DDBJ databases">
        <title>Whole genome sequence of Jiella sp. MQZ13P-4.</title>
        <authorList>
            <person name="Tuo L."/>
        </authorList>
    </citation>
    <scope>NUCLEOTIDE SEQUENCE [LARGE SCALE GENOMIC DNA]</scope>
    <source>
        <strain evidence="10 11">MQZ13P-4</strain>
    </source>
</reference>
<evidence type="ECO:0000256" key="7">
    <source>
        <dbReference type="ARBA" id="ARBA00049185"/>
    </source>
</evidence>